<dbReference type="Gene3D" id="2.40.50.100">
    <property type="match status" value="1"/>
</dbReference>
<dbReference type="InterPro" id="IPR006143">
    <property type="entry name" value="RND_pump_MFP"/>
</dbReference>
<dbReference type="Pfam" id="PF25917">
    <property type="entry name" value="BSH_RND"/>
    <property type="match status" value="1"/>
</dbReference>
<comment type="similarity">
    <text evidence="1">Belongs to the membrane fusion protein (MFP) (TC 8.A.1) family.</text>
</comment>
<dbReference type="GO" id="GO:0015562">
    <property type="term" value="F:efflux transmembrane transporter activity"/>
    <property type="evidence" value="ECO:0007669"/>
    <property type="project" value="TreeGrafter"/>
</dbReference>
<evidence type="ECO:0000313" key="6">
    <source>
        <dbReference type="Proteomes" id="UP000469724"/>
    </source>
</evidence>
<dbReference type="PANTHER" id="PTHR30469:SF38">
    <property type="entry name" value="HLYD FAMILY SECRETION PROTEIN"/>
    <property type="match status" value="1"/>
</dbReference>
<dbReference type="SUPFAM" id="SSF111369">
    <property type="entry name" value="HlyD-like secretion proteins"/>
    <property type="match status" value="1"/>
</dbReference>
<accession>A0A7K3NKY8</accession>
<feature type="chain" id="PRO_5029451331" evidence="3">
    <location>
        <begin position="23"/>
        <end position="390"/>
    </location>
</feature>
<feature type="domain" description="Multidrug resistance protein MdtA-like barrel-sandwich hybrid" evidence="4">
    <location>
        <begin position="62"/>
        <end position="224"/>
    </location>
</feature>
<evidence type="ECO:0000259" key="4">
    <source>
        <dbReference type="Pfam" id="PF25917"/>
    </source>
</evidence>
<keyword evidence="6" id="KW-1185">Reference proteome</keyword>
<keyword evidence="3" id="KW-0732">Signal</keyword>
<dbReference type="EMBL" id="JAAGRQ010000030">
    <property type="protein sequence ID" value="NDY56866.1"/>
    <property type="molecule type" value="Genomic_DNA"/>
</dbReference>
<dbReference type="Gene3D" id="2.40.30.170">
    <property type="match status" value="1"/>
</dbReference>
<sequence>MPYAAARTALFLALLCCTLLPAARVAAQVAEARPAGRQVTAELRDITEWYEAVGTIRPKTETTVEAQVQAKIVDIKVRPGQTVEKGELLVVLDDRELAARAERANQALTSARATRNQAREGIASAKAAFDNAQANYQRIKTLFASHTVTAQEMDRTEAEFLRAQSALVQARDGFEAAEGQAAQAEKALEEANLAAGHARIHAQAAGEVVKRQAEPGDLAFPGKPLLVLHTGRALRLEALVREGLISRVKPGDVFPVRVAALAVPGVDPRLTGDVPATGASAGLTAEIEEIVPTADPLTRTFLVKAALPETPGLFPGMFGRLFIPMGSRQAVVAPRAAVRRVGQLEMVTVMDGGVARTYAVKTGQALDGGNVEILSGLSGGETLLVQNGDR</sequence>
<name>A0A7K3NKY8_9BACT</name>
<reference evidence="5 6" key="1">
    <citation type="submission" date="2020-02" db="EMBL/GenBank/DDBJ databases">
        <title>Comparative genomics of sulfur disproportionating microorganisms.</title>
        <authorList>
            <person name="Ward L.M."/>
            <person name="Bertran E."/>
            <person name="Johnston D.T."/>
        </authorList>
    </citation>
    <scope>NUCLEOTIDE SEQUENCE [LARGE SCALE GENOMIC DNA]</scope>
    <source>
        <strain evidence="5 6">DSM 3696</strain>
    </source>
</reference>
<protein>
    <submittedName>
        <fullName evidence="5">Efflux RND transporter periplasmic adaptor subunit</fullName>
    </submittedName>
</protein>
<dbReference type="PANTHER" id="PTHR30469">
    <property type="entry name" value="MULTIDRUG RESISTANCE PROTEIN MDTA"/>
    <property type="match status" value="1"/>
</dbReference>
<proteinExistence type="inferred from homology"/>
<feature type="coiled-coil region" evidence="2">
    <location>
        <begin position="167"/>
        <end position="194"/>
    </location>
</feature>
<dbReference type="Gene3D" id="2.40.420.20">
    <property type="match status" value="1"/>
</dbReference>
<dbReference type="AlphaFoldDB" id="A0A7K3NKY8"/>
<organism evidence="5 6">
    <name type="scientific">Desulfolutivibrio sulfodismutans</name>
    <dbReference type="NCBI Taxonomy" id="63561"/>
    <lineage>
        <taxon>Bacteria</taxon>
        <taxon>Pseudomonadati</taxon>
        <taxon>Thermodesulfobacteriota</taxon>
        <taxon>Desulfovibrionia</taxon>
        <taxon>Desulfovibrionales</taxon>
        <taxon>Desulfovibrionaceae</taxon>
        <taxon>Desulfolutivibrio</taxon>
    </lineage>
</organism>
<dbReference type="GO" id="GO:1990281">
    <property type="term" value="C:efflux pump complex"/>
    <property type="evidence" value="ECO:0007669"/>
    <property type="project" value="TreeGrafter"/>
</dbReference>
<gene>
    <name evidence="5" type="ORF">G3N56_08940</name>
</gene>
<evidence type="ECO:0000256" key="2">
    <source>
        <dbReference type="SAM" id="Coils"/>
    </source>
</evidence>
<keyword evidence="2" id="KW-0175">Coiled coil</keyword>
<evidence type="ECO:0000313" key="5">
    <source>
        <dbReference type="EMBL" id="NDY56866.1"/>
    </source>
</evidence>
<comment type="caution">
    <text evidence="5">The sequence shown here is derived from an EMBL/GenBank/DDBJ whole genome shotgun (WGS) entry which is preliminary data.</text>
</comment>
<dbReference type="InterPro" id="IPR058625">
    <property type="entry name" value="MdtA-like_BSH"/>
</dbReference>
<evidence type="ECO:0000256" key="3">
    <source>
        <dbReference type="SAM" id="SignalP"/>
    </source>
</evidence>
<dbReference type="Proteomes" id="UP000469724">
    <property type="component" value="Unassembled WGS sequence"/>
</dbReference>
<evidence type="ECO:0000256" key="1">
    <source>
        <dbReference type="ARBA" id="ARBA00009477"/>
    </source>
</evidence>
<dbReference type="Gene3D" id="1.10.287.470">
    <property type="entry name" value="Helix hairpin bin"/>
    <property type="match status" value="1"/>
</dbReference>
<dbReference type="NCBIfam" id="TIGR01730">
    <property type="entry name" value="RND_mfp"/>
    <property type="match status" value="1"/>
</dbReference>
<dbReference type="RefSeq" id="WP_163301915.1">
    <property type="nucleotide sequence ID" value="NZ_JAAGRQ010000030.1"/>
</dbReference>
<feature type="signal peptide" evidence="3">
    <location>
        <begin position="1"/>
        <end position="22"/>
    </location>
</feature>